<gene>
    <name evidence="2" type="ordered locus">NP_4618A</name>
</gene>
<feature type="compositionally biased region" description="Basic and acidic residues" evidence="1">
    <location>
        <begin position="30"/>
        <end position="43"/>
    </location>
</feature>
<dbReference type="EMBL" id="CR936257">
    <property type="protein sequence ID" value="CAI50400.1"/>
    <property type="molecule type" value="Genomic_DNA"/>
</dbReference>
<keyword evidence="3" id="KW-1185">Reference proteome</keyword>
<proteinExistence type="predicted"/>
<protein>
    <submittedName>
        <fullName evidence="2">Uncharacterized protein</fullName>
    </submittedName>
</protein>
<sequence length="43" mass="4922">MHALTTAWMCPRGRAIITSYDFAEQPENAPEPREDGTLVQRFD</sequence>
<dbReference type="KEGG" id="nph:NP_4618A"/>
<name>A0A1U7EYT5_NATPD</name>
<dbReference type="HOGENOM" id="CLU_3227915_0_0_2"/>
<organism evidence="2 3">
    <name type="scientific">Natronomonas pharaonis (strain ATCC 35678 / DSM 2160 / CIP 103997 / JCM 8858 / NBRC 14720 / NCIMB 2260 / Gabara)</name>
    <name type="common">Halobacterium pharaonis</name>
    <dbReference type="NCBI Taxonomy" id="348780"/>
    <lineage>
        <taxon>Archaea</taxon>
        <taxon>Methanobacteriati</taxon>
        <taxon>Methanobacteriota</taxon>
        <taxon>Stenosarchaea group</taxon>
        <taxon>Halobacteria</taxon>
        <taxon>Halobacteriales</taxon>
        <taxon>Natronomonadaceae</taxon>
        <taxon>Natronomonas</taxon>
    </lineage>
</organism>
<dbReference type="RefSeq" id="WP_011324015.1">
    <property type="nucleotide sequence ID" value="NC_007426.1"/>
</dbReference>
<dbReference type="EnsemblBacteria" id="CAI50400">
    <property type="protein sequence ID" value="CAI50400"/>
    <property type="gene ID" value="NP_4618A"/>
</dbReference>
<feature type="region of interest" description="Disordered" evidence="1">
    <location>
        <begin position="23"/>
        <end position="43"/>
    </location>
</feature>
<dbReference type="AlphaFoldDB" id="A0A1U7EYT5"/>
<dbReference type="STRING" id="348780.NP_4618A"/>
<accession>A0A1U7EYT5</accession>
<evidence type="ECO:0000313" key="2">
    <source>
        <dbReference type="EMBL" id="CAI50400.1"/>
    </source>
</evidence>
<evidence type="ECO:0000256" key="1">
    <source>
        <dbReference type="SAM" id="MobiDB-lite"/>
    </source>
</evidence>
<evidence type="ECO:0000313" key="3">
    <source>
        <dbReference type="Proteomes" id="UP000002698"/>
    </source>
</evidence>
<dbReference type="Proteomes" id="UP000002698">
    <property type="component" value="Chromosome"/>
</dbReference>
<dbReference type="GeneID" id="77383470"/>
<reference evidence="2 3" key="1">
    <citation type="journal article" date="2005" name="Genome Res.">
        <title>Living with two extremes: conclusions from the genome sequence of Natronomonas pharaonis.</title>
        <authorList>
            <person name="Falb M."/>
            <person name="Pfeiffer F."/>
            <person name="Palm P."/>
            <person name="Rodewald K."/>
            <person name="Hickmann V."/>
            <person name="Tittor J."/>
            <person name="Oesterhelt D."/>
        </authorList>
    </citation>
    <scope>NUCLEOTIDE SEQUENCE [LARGE SCALE GENOMIC DNA]</scope>
    <source>
        <strain evidence="3">ATCC 35678 / DSM 2160 / CIP 103997 / JCM 8858 / NBRC 14720 / NCIMB 2260 / Gabara</strain>
    </source>
</reference>